<accession>A0A6J4PFH3</accession>
<evidence type="ECO:0000313" key="1">
    <source>
        <dbReference type="EMBL" id="CAA9408552.1"/>
    </source>
</evidence>
<dbReference type="Pfam" id="PF11382">
    <property type="entry name" value="MctB"/>
    <property type="match status" value="1"/>
</dbReference>
<protein>
    <recommendedName>
        <fullName evidence="2">Copper transporter</fullName>
    </recommendedName>
</protein>
<dbReference type="EMBL" id="CADCUO010000184">
    <property type="protein sequence ID" value="CAA9408552.1"/>
    <property type="molecule type" value="Genomic_DNA"/>
</dbReference>
<dbReference type="GO" id="GO:0055070">
    <property type="term" value="P:copper ion homeostasis"/>
    <property type="evidence" value="ECO:0007669"/>
    <property type="project" value="InterPro"/>
</dbReference>
<name>A0A6J4PFH3_9ACTN</name>
<gene>
    <name evidence="1" type="ORF">AVDCRST_MAG75-2593</name>
</gene>
<dbReference type="AlphaFoldDB" id="A0A6J4PFH3"/>
<proteinExistence type="predicted"/>
<reference evidence="1" key="1">
    <citation type="submission" date="2020-02" db="EMBL/GenBank/DDBJ databases">
        <authorList>
            <person name="Meier V. D."/>
        </authorList>
    </citation>
    <scope>NUCLEOTIDE SEQUENCE</scope>
    <source>
        <strain evidence="1">AVDCRST_MAG75</strain>
    </source>
</reference>
<organism evidence="1">
    <name type="scientific">uncultured Propionibacteriaceae bacterium</name>
    <dbReference type="NCBI Taxonomy" id="257457"/>
    <lineage>
        <taxon>Bacteria</taxon>
        <taxon>Bacillati</taxon>
        <taxon>Actinomycetota</taxon>
        <taxon>Actinomycetes</taxon>
        <taxon>Propionibacteriales</taxon>
        <taxon>Propionibacteriaceae</taxon>
        <taxon>environmental samples</taxon>
    </lineage>
</organism>
<sequence length="307" mass="32024">MINFRYHIVSLMAVFLALSIGIVLGVTFGAPVNAGIATQAEADRKQVQDLRAELDRRNALDEYRDAWATRAGQQLTDGELAGTRVGLVAMPDAQAGVLDALGTAVTDAGGTLTSTTRINANAYDPTKVDELNSALEPYATPLGLDAAMSPGTRFGLALGWALGDKDIPDSDAGIDEIRRSLTRASLVDIDDEGVGQAQLLVVVTAKSEPRPTAETLVAHVEADVALKKHVVGVVLAGPNSDNIEGTDVFTARNESAAVELLSTVDVADLPSGVSTVVLAGKEQLLGRQGHYGGLAKADNPLPALPVR</sequence>
<dbReference type="InterPro" id="IPR021522">
    <property type="entry name" value="MctB"/>
</dbReference>
<dbReference type="GO" id="GO:0016020">
    <property type="term" value="C:membrane"/>
    <property type="evidence" value="ECO:0007669"/>
    <property type="project" value="InterPro"/>
</dbReference>
<evidence type="ECO:0008006" key="2">
    <source>
        <dbReference type="Google" id="ProtNLM"/>
    </source>
</evidence>